<dbReference type="Gene3D" id="3.30.420.360">
    <property type="match status" value="1"/>
</dbReference>
<dbReference type="GO" id="GO:0016743">
    <property type="term" value="F:carboxyl- or carbamoyltransferase activity"/>
    <property type="evidence" value="ECO:0007669"/>
    <property type="project" value="UniProtKB-UniRule"/>
</dbReference>
<keyword evidence="5" id="KW-0863">Zinc-finger</keyword>
<dbReference type="EC" id="6.2.-.-" evidence="8"/>
<keyword evidence="3" id="KW-0436">Ligase</keyword>
<evidence type="ECO:0000313" key="12">
    <source>
        <dbReference type="EMBL" id="AMM39963.1"/>
    </source>
</evidence>
<protein>
    <recommendedName>
        <fullName evidence="8">Carbamoyltransferase</fullName>
        <ecNumber evidence="8">6.2.-.-</ecNumber>
    </recommendedName>
</protein>
<comment type="pathway">
    <text evidence="1">Protein modification; [NiFe] hydrogenase maturation.</text>
</comment>
<dbReference type="OrthoDB" id="9808093at2"/>
<feature type="active site" evidence="9">
    <location>
        <position position="36"/>
    </location>
</feature>
<dbReference type="Pfam" id="PF17788">
    <property type="entry name" value="HypF_C"/>
    <property type="match status" value="1"/>
</dbReference>
<evidence type="ECO:0000256" key="2">
    <source>
        <dbReference type="ARBA" id="ARBA00008097"/>
    </source>
</evidence>
<dbReference type="InterPro" id="IPR051060">
    <property type="entry name" value="Carbamoyltrans_HypF-like"/>
</dbReference>
<dbReference type="InterPro" id="IPR017968">
    <property type="entry name" value="Acylphosphatase_CS"/>
</dbReference>
<dbReference type="InterPro" id="IPR004421">
    <property type="entry name" value="Carbamoyltransferase_HypF"/>
</dbReference>
<feature type="domain" description="Acylphosphatase-like" evidence="10">
    <location>
        <begin position="3"/>
        <end position="89"/>
    </location>
</feature>
<comment type="similarity">
    <text evidence="2 8">Belongs to the carbamoyltransferase HypF family.</text>
</comment>
<keyword evidence="6" id="KW-0862">Zinc</keyword>
<reference evidence="12 13" key="1">
    <citation type="submission" date="2015-10" db="EMBL/GenBank/DDBJ databases">
        <title>Candidatus Desulfofervidus auxilii, a hydrogenotrophic sulfate-reducing bacterium involved in the thermophilic anaerobic oxidation of methane.</title>
        <authorList>
            <person name="Krukenberg V."/>
            <person name="Richter M."/>
            <person name="Wegener G."/>
        </authorList>
    </citation>
    <scope>NUCLEOTIDE SEQUENCE [LARGE SCALE GENOMIC DNA]</scope>
    <source>
        <strain evidence="12 13">HS1</strain>
    </source>
</reference>
<dbReference type="FunFam" id="3.30.420.40:FF:000124">
    <property type="entry name" value="Carbamoyltransferase HypF"/>
    <property type="match status" value="1"/>
</dbReference>
<evidence type="ECO:0000256" key="8">
    <source>
        <dbReference type="PIRNR" id="PIRNR006256"/>
    </source>
</evidence>
<dbReference type="AlphaFoldDB" id="A0A7U4TH85"/>
<dbReference type="Gene3D" id="3.90.870.50">
    <property type="match status" value="1"/>
</dbReference>
<dbReference type="GO" id="GO:0016874">
    <property type="term" value="F:ligase activity"/>
    <property type="evidence" value="ECO:0007669"/>
    <property type="project" value="UniProtKB-UniRule"/>
</dbReference>
<dbReference type="InterPro" id="IPR011125">
    <property type="entry name" value="Znf_HypF"/>
</dbReference>
<dbReference type="SUPFAM" id="SSF54975">
    <property type="entry name" value="Acylphosphatase/BLUF domain-like"/>
    <property type="match status" value="1"/>
</dbReference>
<feature type="active site" evidence="9">
    <location>
        <position position="18"/>
    </location>
</feature>
<dbReference type="PANTHER" id="PTHR42959">
    <property type="entry name" value="CARBAMOYLTRANSFERASE"/>
    <property type="match status" value="1"/>
</dbReference>
<dbReference type="Gene3D" id="3.30.420.40">
    <property type="match status" value="1"/>
</dbReference>
<keyword evidence="4" id="KW-0479">Metal-binding</keyword>
<dbReference type="InterPro" id="IPR041440">
    <property type="entry name" value="HypF_C"/>
</dbReference>
<evidence type="ECO:0000256" key="3">
    <source>
        <dbReference type="ARBA" id="ARBA00022598"/>
    </source>
</evidence>
<dbReference type="Pfam" id="PF22521">
    <property type="entry name" value="HypF_C_2"/>
    <property type="match status" value="1"/>
</dbReference>
<evidence type="ECO:0000256" key="1">
    <source>
        <dbReference type="ARBA" id="ARBA00004711"/>
    </source>
</evidence>
<evidence type="ECO:0000256" key="7">
    <source>
        <dbReference type="ARBA" id="ARBA00048220"/>
    </source>
</evidence>
<sequence length="753" mass="85190">MHRVKVIIYGVVQGVGFRPFIYQLAQKHRLGGCVTNTSTGVEIEVEGEEEDIEAFLKDISTKSPPLALINSIKTYPLTPLGEEAFLIKESQVYAHRSTLISPDVCICEDCLRELFDKNDRRYRYPFINCTNCGPRYTIIDDIPYDRANTSMRKFPMCKECAAEYNNPKSRRFHAQPNACFQCGPKVFLYDKEKRPIFCNDPILETIKLLKKGFIVAIKGLGGFHLAVDAENSESVMKLRKKKPRKGKPFAIMSKDLNAISQYANISQADRELLTSFQRPIVIVPKKEPNTLAEGIAPGIKNFGVMLPYTPLHYLLMEREFLALVMTSGNISEEPICIKNDEAFSKLKGIADYFLIHDRDILQRSDDSVCQIINEKVRLIRRSRGYVPLPIFFDRDLPQVLACGALEKNTICLTKENKAFISQHIGDLENLESLQFFEHVISHLKRILEIEPEIVAYDLHPQYLSTKWALEQKGIKLIGVQHHHAHILSCLAENGDFSKVIGLALDGTGYGEDGRLWGSEVLVVDKASYKRLAHLAYRPLPGGEKAIKEPWRMAISYLYPIYGRKLLELSLPLKEVIEKKKIEKIIYMIEHDINCPLSSGLGRLFDAVSAMLGIKYYIDYSAQAAIELEMCQEETDEGYEFFIDTKEMPWKIDPNPVISAIVEDLRRGVSRGIICGKFHKGIVNILVRICNLAREKTGLKKVALSGGVFQNAYLLTQMENRLKELGFVVYSHSQVPCNDGGISLGQAMKIALLS</sequence>
<dbReference type="NCBIfam" id="TIGR00143">
    <property type="entry name" value="hypF"/>
    <property type="match status" value="1"/>
</dbReference>
<dbReference type="PROSITE" id="PS51160">
    <property type="entry name" value="ACYLPHOSPHATASE_3"/>
    <property type="match status" value="1"/>
</dbReference>
<comment type="catalytic activity">
    <reaction evidence="9">
        <text>an acyl phosphate + H2O = a carboxylate + phosphate + H(+)</text>
        <dbReference type="Rhea" id="RHEA:14965"/>
        <dbReference type="ChEBI" id="CHEBI:15377"/>
        <dbReference type="ChEBI" id="CHEBI:15378"/>
        <dbReference type="ChEBI" id="CHEBI:29067"/>
        <dbReference type="ChEBI" id="CHEBI:43474"/>
        <dbReference type="ChEBI" id="CHEBI:59918"/>
        <dbReference type="EC" id="3.6.1.7"/>
    </reaction>
</comment>
<proteinExistence type="inferred from homology"/>
<dbReference type="PROSITE" id="PS51163">
    <property type="entry name" value="YRDC"/>
    <property type="match status" value="1"/>
</dbReference>
<dbReference type="InterPro" id="IPR055128">
    <property type="entry name" value="HypF_C_2"/>
</dbReference>
<dbReference type="KEGG" id="daw:HS1_000157"/>
<evidence type="ECO:0000313" key="13">
    <source>
        <dbReference type="Proteomes" id="UP000070560"/>
    </source>
</evidence>
<evidence type="ECO:0000259" key="10">
    <source>
        <dbReference type="PROSITE" id="PS51160"/>
    </source>
</evidence>
<dbReference type="EMBL" id="CP013015">
    <property type="protein sequence ID" value="AMM39963.1"/>
    <property type="molecule type" value="Genomic_DNA"/>
</dbReference>
<dbReference type="GO" id="GO:0003725">
    <property type="term" value="F:double-stranded RNA binding"/>
    <property type="evidence" value="ECO:0007669"/>
    <property type="project" value="InterPro"/>
</dbReference>
<accession>A0A7U4TH85</accession>
<evidence type="ECO:0000256" key="6">
    <source>
        <dbReference type="ARBA" id="ARBA00022833"/>
    </source>
</evidence>
<dbReference type="RefSeq" id="WP_066060278.1">
    <property type="nucleotide sequence ID" value="NZ_CP013015.1"/>
</dbReference>
<dbReference type="PIRSF" id="PIRSF006256">
    <property type="entry name" value="CMPcnvr_hdrg_mat"/>
    <property type="match status" value="1"/>
</dbReference>
<dbReference type="GO" id="GO:0008270">
    <property type="term" value="F:zinc ion binding"/>
    <property type="evidence" value="ECO:0007669"/>
    <property type="project" value="UniProtKB-KW"/>
</dbReference>
<evidence type="ECO:0000256" key="4">
    <source>
        <dbReference type="ARBA" id="ARBA00022723"/>
    </source>
</evidence>
<keyword evidence="9 12" id="KW-0378">Hydrolase</keyword>
<dbReference type="PANTHER" id="PTHR42959:SF1">
    <property type="entry name" value="CARBAMOYLTRANSFERASE HYPF"/>
    <property type="match status" value="1"/>
</dbReference>
<dbReference type="Pfam" id="PF07503">
    <property type="entry name" value="zf-HYPF"/>
    <property type="match status" value="2"/>
</dbReference>
<dbReference type="InterPro" id="IPR001792">
    <property type="entry name" value="Acylphosphatase-like_dom"/>
</dbReference>
<gene>
    <name evidence="12" type="ORF">HS1_000157</name>
</gene>
<feature type="domain" description="YrdC-like" evidence="11">
    <location>
        <begin position="199"/>
        <end position="384"/>
    </location>
</feature>
<comment type="catalytic activity">
    <reaction evidence="7">
        <text>C-terminal L-cysteinyl-[HypE protein] + carbamoyl phosphate + ATP + H2O = C-terminal S-carboxamide-L-cysteinyl-[HypE protein] + AMP + phosphate + diphosphate + H(+)</text>
        <dbReference type="Rhea" id="RHEA:55636"/>
        <dbReference type="Rhea" id="RHEA-COMP:14247"/>
        <dbReference type="Rhea" id="RHEA-COMP:14392"/>
        <dbReference type="ChEBI" id="CHEBI:15377"/>
        <dbReference type="ChEBI" id="CHEBI:15378"/>
        <dbReference type="ChEBI" id="CHEBI:30616"/>
        <dbReference type="ChEBI" id="CHEBI:33019"/>
        <dbReference type="ChEBI" id="CHEBI:43474"/>
        <dbReference type="ChEBI" id="CHEBI:58228"/>
        <dbReference type="ChEBI" id="CHEBI:76913"/>
        <dbReference type="ChEBI" id="CHEBI:139126"/>
        <dbReference type="ChEBI" id="CHEBI:456215"/>
    </reaction>
</comment>
<name>A0A7U4TH85_DESA2</name>
<dbReference type="PROSITE" id="PS00150">
    <property type="entry name" value="ACYLPHOSPHATASE_1"/>
    <property type="match status" value="1"/>
</dbReference>
<dbReference type="GO" id="GO:0003998">
    <property type="term" value="F:acylphosphatase activity"/>
    <property type="evidence" value="ECO:0007669"/>
    <property type="project" value="UniProtKB-EC"/>
</dbReference>
<dbReference type="Proteomes" id="UP000070560">
    <property type="component" value="Chromosome"/>
</dbReference>
<keyword evidence="13" id="KW-1185">Reference proteome</keyword>
<dbReference type="Gene3D" id="3.30.110.120">
    <property type="match status" value="1"/>
</dbReference>
<dbReference type="Pfam" id="PF01300">
    <property type="entry name" value="Sua5_yciO_yrdC"/>
    <property type="match status" value="1"/>
</dbReference>
<dbReference type="Pfam" id="PF00708">
    <property type="entry name" value="Acylphosphatase"/>
    <property type="match status" value="1"/>
</dbReference>
<dbReference type="InterPro" id="IPR036046">
    <property type="entry name" value="Acylphosphatase-like_dom_sf"/>
</dbReference>
<evidence type="ECO:0000256" key="5">
    <source>
        <dbReference type="ARBA" id="ARBA00022771"/>
    </source>
</evidence>
<dbReference type="SUPFAM" id="SSF55821">
    <property type="entry name" value="YrdC/RibB"/>
    <property type="match status" value="1"/>
</dbReference>
<dbReference type="GO" id="GO:0051604">
    <property type="term" value="P:protein maturation"/>
    <property type="evidence" value="ECO:0007669"/>
    <property type="project" value="TreeGrafter"/>
</dbReference>
<dbReference type="UniPathway" id="UPA00335"/>
<organism evidence="12 13">
    <name type="scientific">Desulfofervidus auxilii</name>
    <dbReference type="NCBI Taxonomy" id="1621989"/>
    <lineage>
        <taxon>Bacteria</taxon>
        <taxon>Pseudomonadati</taxon>
        <taxon>Thermodesulfobacteriota</taxon>
        <taxon>Candidatus Desulfofervidia</taxon>
        <taxon>Candidatus Desulfofervidales</taxon>
        <taxon>Candidatus Desulfofervidaceae</taxon>
        <taxon>Candidatus Desulfofervidus</taxon>
    </lineage>
</organism>
<evidence type="ECO:0000259" key="11">
    <source>
        <dbReference type="PROSITE" id="PS51163"/>
    </source>
</evidence>
<evidence type="ECO:0000256" key="9">
    <source>
        <dbReference type="PROSITE-ProRule" id="PRU00520"/>
    </source>
</evidence>
<dbReference type="InterPro" id="IPR017945">
    <property type="entry name" value="DHBP_synth_RibB-like_a/b_dom"/>
</dbReference>
<dbReference type="InterPro" id="IPR006070">
    <property type="entry name" value="Sua5-like_dom"/>
</dbReference>